<proteinExistence type="predicted"/>
<comment type="caution">
    <text evidence="2">The sequence shown here is derived from an EMBL/GenBank/DDBJ whole genome shotgun (WGS) entry which is preliminary data.</text>
</comment>
<protein>
    <recommendedName>
        <fullName evidence="4">Polymerase nucleotidyl transferase domain-containing protein</fullName>
    </recommendedName>
</protein>
<dbReference type="AlphaFoldDB" id="A0A1F7KAN2"/>
<organism evidence="2 3">
    <name type="scientific">Candidatus Roizmanbacteria bacterium RIFOXYA1_FULL_41_12</name>
    <dbReference type="NCBI Taxonomy" id="1802082"/>
    <lineage>
        <taxon>Bacteria</taxon>
        <taxon>Candidatus Roizmaniibacteriota</taxon>
    </lineage>
</organism>
<sequence length="253" mass="30034">MNPLTYFAFFRYVPTLREYRRFSQSKKLPAGYQIIKGRVVSKANRYLLAGTLKRQTISRNKIQQKIHLLKFLGGLPWIKYLGISGTVSMLNAQPKDDIDLFVITKANKLWTARFWLIIITLVLGVRRKPKDKNYRNKLCLNLFFSEANLKIPKRKQTQYVAHEILQLKTIVNKDETYEELLLANLWVSELFPQAPMPNYPRVKRVEPFVGARGMEKLLRRWQLFLINRHRTQEIVTDTQLWFFPDDFEKKLPF</sequence>
<keyword evidence="1" id="KW-0812">Transmembrane</keyword>
<keyword evidence="1" id="KW-0472">Membrane</keyword>
<feature type="transmembrane region" description="Helical" evidence="1">
    <location>
        <begin position="110"/>
        <end position="126"/>
    </location>
</feature>
<dbReference type="Proteomes" id="UP000178450">
    <property type="component" value="Unassembled WGS sequence"/>
</dbReference>
<evidence type="ECO:0000313" key="3">
    <source>
        <dbReference type="Proteomes" id="UP000178450"/>
    </source>
</evidence>
<dbReference type="EMBL" id="MGBG01000013">
    <property type="protein sequence ID" value="OGK64917.1"/>
    <property type="molecule type" value="Genomic_DNA"/>
</dbReference>
<evidence type="ECO:0000256" key="1">
    <source>
        <dbReference type="SAM" id="Phobius"/>
    </source>
</evidence>
<name>A0A1F7KAN2_9BACT</name>
<evidence type="ECO:0000313" key="2">
    <source>
        <dbReference type="EMBL" id="OGK64917.1"/>
    </source>
</evidence>
<accession>A0A1F7KAN2</accession>
<reference evidence="2 3" key="1">
    <citation type="journal article" date="2016" name="Nat. Commun.">
        <title>Thousands of microbial genomes shed light on interconnected biogeochemical processes in an aquifer system.</title>
        <authorList>
            <person name="Anantharaman K."/>
            <person name="Brown C.T."/>
            <person name="Hug L.A."/>
            <person name="Sharon I."/>
            <person name="Castelle C.J."/>
            <person name="Probst A.J."/>
            <person name="Thomas B.C."/>
            <person name="Singh A."/>
            <person name="Wilkins M.J."/>
            <person name="Karaoz U."/>
            <person name="Brodie E.L."/>
            <person name="Williams K.H."/>
            <person name="Hubbard S.S."/>
            <person name="Banfield J.F."/>
        </authorList>
    </citation>
    <scope>NUCLEOTIDE SEQUENCE [LARGE SCALE GENOMIC DNA]</scope>
</reference>
<keyword evidence="1" id="KW-1133">Transmembrane helix</keyword>
<gene>
    <name evidence="2" type="ORF">A2209_04440</name>
</gene>
<feature type="transmembrane region" description="Helical" evidence="1">
    <location>
        <begin position="68"/>
        <end position="90"/>
    </location>
</feature>
<evidence type="ECO:0008006" key="4">
    <source>
        <dbReference type="Google" id="ProtNLM"/>
    </source>
</evidence>